<comment type="caution">
    <text evidence="3">The sequence shown here is derived from an EMBL/GenBank/DDBJ whole genome shotgun (WGS) entry which is preliminary data.</text>
</comment>
<evidence type="ECO:0000313" key="3">
    <source>
        <dbReference type="EMBL" id="CAE6353175.1"/>
    </source>
</evidence>
<dbReference type="Pfam" id="PF20151">
    <property type="entry name" value="DUF6533"/>
    <property type="match status" value="1"/>
</dbReference>
<dbReference type="InterPro" id="IPR045340">
    <property type="entry name" value="DUF6533"/>
</dbReference>
<keyword evidence="1" id="KW-0472">Membrane</keyword>
<feature type="non-terminal residue" evidence="3">
    <location>
        <position position="1"/>
    </location>
</feature>
<sequence length="186" mass="20763">PGSMGLEELSYAAGVPIVGDKLLELEEIENLVVGMEVTRYLALASLSFALYDIVSTIDLESKYVWSTPWNFGRIAFHFNRIFAPSIQMFLAACISYVCLFHYSPSPQFCIITSGIYVWGTCIIVAGVMSVLIARIWLLYFRKPWVLIFLLTLGVLVSLPPILVILVAFKQVGQAKLPVISEMSDFD</sequence>
<proteinExistence type="predicted"/>
<gene>
    <name evidence="3" type="ORF">RDB_LOCUS8456</name>
</gene>
<reference evidence="3" key="1">
    <citation type="submission" date="2021-01" db="EMBL/GenBank/DDBJ databases">
        <authorList>
            <person name="Kaushik A."/>
        </authorList>
    </citation>
    <scope>NUCLEOTIDE SEQUENCE</scope>
    <source>
        <strain evidence="3">AG1-1B</strain>
    </source>
</reference>
<evidence type="ECO:0000313" key="4">
    <source>
        <dbReference type="Proteomes" id="UP000663826"/>
    </source>
</evidence>
<feature type="transmembrane region" description="Helical" evidence="1">
    <location>
        <begin position="115"/>
        <end position="137"/>
    </location>
</feature>
<organism evidence="3 4">
    <name type="scientific">Rhizoctonia solani</name>
    <dbReference type="NCBI Taxonomy" id="456999"/>
    <lineage>
        <taxon>Eukaryota</taxon>
        <taxon>Fungi</taxon>
        <taxon>Dikarya</taxon>
        <taxon>Basidiomycota</taxon>
        <taxon>Agaricomycotina</taxon>
        <taxon>Agaricomycetes</taxon>
        <taxon>Cantharellales</taxon>
        <taxon>Ceratobasidiaceae</taxon>
        <taxon>Rhizoctonia</taxon>
    </lineage>
</organism>
<dbReference type="Proteomes" id="UP000663826">
    <property type="component" value="Unassembled WGS sequence"/>
</dbReference>
<keyword evidence="1" id="KW-0812">Transmembrane</keyword>
<protein>
    <recommendedName>
        <fullName evidence="2">DUF6533 domain-containing protein</fullName>
    </recommendedName>
</protein>
<feature type="transmembrane region" description="Helical" evidence="1">
    <location>
        <begin position="144"/>
        <end position="168"/>
    </location>
</feature>
<dbReference type="EMBL" id="CAJMWQ010000321">
    <property type="protein sequence ID" value="CAE6353175.1"/>
    <property type="molecule type" value="Genomic_DNA"/>
</dbReference>
<evidence type="ECO:0000256" key="1">
    <source>
        <dbReference type="SAM" id="Phobius"/>
    </source>
</evidence>
<feature type="transmembrane region" description="Helical" evidence="1">
    <location>
        <begin position="81"/>
        <end position="103"/>
    </location>
</feature>
<keyword evidence="1" id="KW-1133">Transmembrane helix</keyword>
<accession>A0A8H2ZYN9</accession>
<dbReference type="AlphaFoldDB" id="A0A8H2ZYN9"/>
<name>A0A8H2ZYN9_9AGAM</name>
<evidence type="ECO:0000259" key="2">
    <source>
        <dbReference type="Pfam" id="PF20151"/>
    </source>
</evidence>
<feature type="domain" description="DUF6533" evidence="2">
    <location>
        <begin position="40"/>
        <end position="84"/>
    </location>
</feature>